<reference evidence="1 2" key="1">
    <citation type="submission" date="2023-07" db="EMBL/GenBank/DDBJ databases">
        <title>Sorghum-associated microbial communities from plants grown in Nebraska, USA.</title>
        <authorList>
            <person name="Schachtman D."/>
        </authorList>
    </citation>
    <scope>NUCLEOTIDE SEQUENCE [LARGE SCALE GENOMIC DNA]</scope>
    <source>
        <strain evidence="1 2">CC351</strain>
    </source>
</reference>
<sequence>MNKLFQIIFILSFGLYFSQINVEEIKKNVTENPQEYNNYLEVFKKNPKNLTQQQMNFLYYGSRFMGSGDEISNYNDDYKEIWKVAEKKTSKSKAEKILAKAEAAYAKDPLNKSILKNMSNIYRSLDDKSKEDLAVFQYNAVVNTIGKSGSGASEDSPICVIWPGDVISQIDNLRGYGTSADFKQNMKFLPDGSMLTVYSMGSKKIFVKLVGGFR</sequence>
<gene>
    <name evidence="1" type="ORF">J2T04_000500</name>
</gene>
<protein>
    <recommendedName>
        <fullName evidence="3">DUF4919 domain-containing protein</fullName>
    </recommendedName>
</protein>
<accession>A0ABT9SH93</accession>
<comment type="caution">
    <text evidence="1">The sequence shown here is derived from an EMBL/GenBank/DDBJ whole genome shotgun (WGS) entry which is preliminary data.</text>
</comment>
<evidence type="ECO:0000313" key="1">
    <source>
        <dbReference type="EMBL" id="MDP9958633.1"/>
    </source>
</evidence>
<evidence type="ECO:0008006" key="3">
    <source>
        <dbReference type="Google" id="ProtNLM"/>
    </source>
</evidence>
<organism evidence="1 2">
    <name type="scientific">Chryseobacterium lathyri</name>
    <dbReference type="NCBI Taxonomy" id="395933"/>
    <lineage>
        <taxon>Bacteria</taxon>
        <taxon>Pseudomonadati</taxon>
        <taxon>Bacteroidota</taxon>
        <taxon>Flavobacteriia</taxon>
        <taxon>Flavobacteriales</taxon>
        <taxon>Weeksellaceae</taxon>
        <taxon>Chryseobacterium group</taxon>
        <taxon>Chryseobacterium</taxon>
    </lineage>
</organism>
<keyword evidence="2" id="KW-1185">Reference proteome</keyword>
<dbReference type="InterPro" id="IPR032578">
    <property type="entry name" value="DUF4919"/>
</dbReference>
<dbReference type="RefSeq" id="WP_306840839.1">
    <property type="nucleotide sequence ID" value="NZ_JAUSRL010000001.1"/>
</dbReference>
<dbReference type="Pfam" id="PF16266">
    <property type="entry name" value="DUF4919"/>
    <property type="match status" value="1"/>
</dbReference>
<evidence type="ECO:0000313" key="2">
    <source>
        <dbReference type="Proteomes" id="UP001235513"/>
    </source>
</evidence>
<proteinExistence type="predicted"/>
<dbReference type="EMBL" id="JAUSRL010000001">
    <property type="protein sequence ID" value="MDP9958633.1"/>
    <property type="molecule type" value="Genomic_DNA"/>
</dbReference>
<dbReference type="Proteomes" id="UP001235513">
    <property type="component" value="Unassembled WGS sequence"/>
</dbReference>
<name>A0ABT9SH93_9FLAO</name>